<gene>
    <name evidence="6" type="ORF">ACH4WX_21170</name>
</gene>
<comment type="caution">
    <text evidence="6">The sequence shown here is derived from an EMBL/GenBank/DDBJ whole genome shotgun (WGS) entry which is preliminary data.</text>
</comment>
<dbReference type="SUPFAM" id="SSF46689">
    <property type="entry name" value="Homeodomain-like"/>
    <property type="match status" value="1"/>
</dbReference>
<dbReference type="RefSeq" id="WP_033243356.1">
    <property type="nucleotide sequence ID" value="NZ_JBIRUQ010000005.1"/>
</dbReference>
<dbReference type="InterPro" id="IPR050109">
    <property type="entry name" value="HTH-type_TetR-like_transc_reg"/>
</dbReference>
<reference evidence="6 7" key="1">
    <citation type="submission" date="2024-10" db="EMBL/GenBank/DDBJ databases">
        <title>The Natural Products Discovery Center: Release of the First 8490 Sequenced Strains for Exploring Actinobacteria Biosynthetic Diversity.</title>
        <authorList>
            <person name="Kalkreuter E."/>
            <person name="Kautsar S.A."/>
            <person name="Yang D."/>
            <person name="Bader C.D."/>
            <person name="Teijaro C.N."/>
            <person name="Fluegel L."/>
            <person name="Davis C.M."/>
            <person name="Simpson J.R."/>
            <person name="Lauterbach L."/>
            <person name="Steele A.D."/>
            <person name="Gui C."/>
            <person name="Meng S."/>
            <person name="Li G."/>
            <person name="Viehrig K."/>
            <person name="Ye F."/>
            <person name="Su P."/>
            <person name="Kiefer A.F."/>
            <person name="Nichols A."/>
            <person name="Cepeda A.J."/>
            <person name="Yan W."/>
            <person name="Fan B."/>
            <person name="Jiang Y."/>
            <person name="Adhikari A."/>
            <person name="Zheng C.-J."/>
            <person name="Schuster L."/>
            <person name="Cowan T.M."/>
            <person name="Smanski M.J."/>
            <person name="Chevrette M.G."/>
            <person name="De Carvalho L.P.S."/>
            <person name="Shen B."/>
        </authorList>
    </citation>
    <scope>NUCLEOTIDE SEQUENCE [LARGE SCALE GENOMIC DNA]</scope>
    <source>
        <strain evidence="6 7">NPDC020568</strain>
    </source>
</reference>
<dbReference type="PROSITE" id="PS50977">
    <property type="entry name" value="HTH_TETR_2"/>
    <property type="match status" value="1"/>
</dbReference>
<organism evidence="6 7">
    <name type="scientific">Nocardia carnea</name>
    <dbReference type="NCBI Taxonomy" id="37328"/>
    <lineage>
        <taxon>Bacteria</taxon>
        <taxon>Bacillati</taxon>
        <taxon>Actinomycetota</taxon>
        <taxon>Actinomycetes</taxon>
        <taxon>Mycobacteriales</taxon>
        <taxon>Nocardiaceae</taxon>
        <taxon>Nocardia</taxon>
    </lineage>
</organism>
<accession>A0ABW7TTS5</accession>
<dbReference type="PANTHER" id="PTHR30055:SF238">
    <property type="entry name" value="MYCOFACTOCIN BIOSYNTHESIS TRANSCRIPTIONAL REGULATOR MFTR-RELATED"/>
    <property type="match status" value="1"/>
</dbReference>
<feature type="DNA-binding region" description="H-T-H motif" evidence="4">
    <location>
        <begin position="35"/>
        <end position="54"/>
    </location>
</feature>
<evidence type="ECO:0000313" key="7">
    <source>
        <dbReference type="Proteomes" id="UP001611263"/>
    </source>
</evidence>
<evidence type="ECO:0000256" key="1">
    <source>
        <dbReference type="ARBA" id="ARBA00023015"/>
    </source>
</evidence>
<evidence type="ECO:0000256" key="2">
    <source>
        <dbReference type="ARBA" id="ARBA00023125"/>
    </source>
</evidence>
<dbReference type="Pfam" id="PF00440">
    <property type="entry name" value="TetR_N"/>
    <property type="match status" value="1"/>
</dbReference>
<dbReference type="PANTHER" id="PTHR30055">
    <property type="entry name" value="HTH-TYPE TRANSCRIPTIONAL REGULATOR RUTR"/>
    <property type="match status" value="1"/>
</dbReference>
<dbReference type="InterPro" id="IPR041347">
    <property type="entry name" value="MftR_C"/>
</dbReference>
<evidence type="ECO:0000256" key="4">
    <source>
        <dbReference type="PROSITE-ProRule" id="PRU00335"/>
    </source>
</evidence>
<name>A0ABW7TTS5_9NOCA</name>
<proteinExistence type="predicted"/>
<protein>
    <submittedName>
        <fullName evidence="6">TetR family transcriptional regulator</fullName>
    </submittedName>
</protein>
<evidence type="ECO:0000313" key="6">
    <source>
        <dbReference type="EMBL" id="MFI1463236.1"/>
    </source>
</evidence>
<dbReference type="InterPro" id="IPR001647">
    <property type="entry name" value="HTH_TetR"/>
</dbReference>
<dbReference type="Gene3D" id="1.10.10.60">
    <property type="entry name" value="Homeodomain-like"/>
    <property type="match status" value="1"/>
</dbReference>
<keyword evidence="1" id="KW-0805">Transcription regulation</keyword>
<keyword evidence="2 4" id="KW-0238">DNA-binding</keyword>
<dbReference type="Pfam" id="PF17754">
    <property type="entry name" value="TetR_C_14"/>
    <property type="match status" value="1"/>
</dbReference>
<sequence>MAKETVWDRQRAAVRNEIVETALEMFLTDGFDETPIDRIVESVGVSRRTFFRYFGTKEDIVLGGLISRGQMIAGELAARPAGETPWEALLAALHAAHETTVADTSADLALGKMLFDTPSLRARLMEKRLRWQEMFVPLLAARMDGPAERATLRATAIVAAALSCLDTASEAWIASDGADDLAELYDEAVAAVRA</sequence>
<dbReference type="Proteomes" id="UP001611263">
    <property type="component" value="Unassembled WGS sequence"/>
</dbReference>
<dbReference type="PRINTS" id="PR00455">
    <property type="entry name" value="HTHTETR"/>
</dbReference>
<dbReference type="GeneID" id="93506892"/>
<dbReference type="InterPro" id="IPR009057">
    <property type="entry name" value="Homeodomain-like_sf"/>
</dbReference>
<evidence type="ECO:0000259" key="5">
    <source>
        <dbReference type="PROSITE" id="PS50977"/>
    </source>
</evidence>
<keyword evidence="7" id="KW-1185">Reference proteome</keyword>
<evidence type="ECO:0000256" key="3">
    <source>
        <dbReference type="ARBA" id="ARBA00023163"/>
    </source>
</evidence>
<dbReference type="Gene3D" id="1.10.357.10">
    <property type="entry name" value="Tetracycline Repressor, domain 2"/>
    <property type="match status" value="1"/>
</dbReference>
<dbReference type="EMBL" id="JBIRUQ010000005">
    <property type="protein sequence ID" value="MFI1463236.1"/>
    <property type="molecule type" value="Genomic_DNA"/>
</dbReference>
<feature type="domain" description="HTH tetR-type" evidence="5">
    <location>
        <begin position="12"/>
        <end position="72"/>
    </location>
</feature>
<keyword evidence="3" id="KW-0804">Transcription</keyword>